<keyword evidence="1" id="KW-0472">Membrane</keyword>
<name>A0ABQ0GUZ9_9HYPH</name>
<proteinExistence type="predicted"/>
<comment type="caution">
    <text evidence="2">The sequence shown here is derived from an EMBL/GenBank/DDBJ whole genome shotgun (WGS) entry which is preliminary data.</text>
</comment>
<dbReference type="Pfam" id="PF04964">
    <property type="entry name" value="Flp_Fap"/>
    <property type="match status" value="1"/>
</dbReference>
<dbReference type="EMBL" id="BAAFZP010000001">
    <property type="protein sequence ID" value="GAB1580483.1"/>
    <property type="molecule type" value="Genomic_DNA"/>
</dbReference>
<dbReference type="RefSeq" id="WP_407863485.1">
    <property type="nucleotide sequence ID" value="NZ_BAAFZP010000001.1"/>
</dbReference>
<dbReference type="InterPro" id="IPR007047">
    <property type="entry name" value="Flp_Fap"/>
</dbReference>
<dbReference type="Proteomes" id="UP001628091">
    <property type="component" value="Unassembled WGS sequence"/>
</dbReference>
<keyword evidence="1" id="KW-1133">Transmembrane helix</keyword>
<gene>
    <name evidence="2" type="ORF">PPNSA23_04260</name>
</gene>
<protein>
    <submittedName>
        <fullName evidence="2">Flp family type IVb pilin</fullName>
    </submittedName>
</protein>
<sequence length="61" mass="6142">MKNLFIRFAKDESGATAIEYGLIAALISVAIIGGASTLGKDLGTKFKAIATTVGTTAPAGQ</sequence>
<keyword evidence="1" id="KW-0812">Transmembrane</keyword>
<organism evidence="2 3">
    <name type="scientific">Phyllobacterium phragmitis</name>
    <dbReference type="NCBI Taxonomy" id="2670329"/>
    <lineage>
        <taxon>Bacteria</taxon>
        <taxon>Pseudomonadati</taxon>
        <taxon>Pseudomonadota</taxon>
        <taxon>Alphaproteobacteria</taxon>
        <taxon>Hyphomicrobiales</taxon>
        <taxon>Phyllobacteriaceae</taxon>
        <taxon>Phyllobacterium</taxon>
    </lineage>
</organism>
<feature type="transmembrane region" description="Helical" evidence="1">
    <location>
        <begin position="20"/>
        <end position="39"/>
    </location>
</feature>
<evidence type="ECO:0000313" key="2">
    <source>
        <dbReference type="EMBL" id="GAB1580483.1"/>
    </source>
</evidence>
<evidence type="ECO:0000313" key="3">
    <source>
        <dbReference type="Proteomes" id="UP001628091"/>
    </source>
</evidence>
<reference evidence="2 3" key="1">
    <citation type="submission" date="2024-10" db="EMBL/GenBank/DDBJ databases">
        <title>Isolation, draft genome sequencing and identification of Phyllobacterium sp. NSA23, isolated from leaf soil.</title>
        <authorList>
            <person name="Akita H."/>
        </authorList>
    </citation>
    <scope>NUCLEOTIDE SEQUENCE [LARGE SCALE GENOMIC DNA]</scope>
    <source>
        <strain evidence="2 3">NSA23</strain>
    </source>
</reference>
<accession>A0ABQ0GUZ9</accession>
<evidence type="ECO:0000256" key="1">
    <source>
        <dbReference type="SAM" id="Phobius"/>
    </source>
</evidence>
<keyword evidence="3" id="KW-1185">Reference proteome</keyword>